<protein>
    <submittedName>
        <fullName evidence="2">Uncharacterized protein</fullName>
    </submittedName>
</protein>
<dbReference type="Proteomes" id="UP001310594">
    <property type="component" value="Unassembled WGS sequence"/>
</dbReference>
<reference evidence="2" key="1">
    <citation type="submission" date="2023-08" db="EMBL/GenBank/DDBJ databases">
        <title>Black Yeasts Isolated from many extreme environments.</title>
        <authorList>
            <person name="Coleine C."/>
            <person name="Stajich J.E."/>
            <person name="Selbmann L."/>
        </authorList>
    </citation>
    <scope>NUCLEOTIDE SEQUENCE</scope>
    <source>
        <strain evidence="2">CCFEE 5810</strain>
    </source>
</reference>
<feature type="compositionally biased region" description="Acidic residues" evidence="1">
    <location>
        <begin position="145"/>
        <end position="157"/>
    </location>
</feature>
<feature type="compositionally biased region" description="Basic and acidic residues" evidence="1">
    <location>
        <begin position="70"/>
        <end position="94"/>
    </location>
</feature>
<gene>
    <name evidence="2" type="ORF">LTR97_008619</name>
</gene>
<feature type="compositionally biased region" description="Polar residues" evidence="1">
    <location>
        <begin position="15"/>
        <end position="30"/>
    </location>
</feature>
<evidence type="ECO:0000256" key="1">
    <source>
        <dbReference type="SAM" id="MobiDB-lite"/>
    </source>
</evidence>
<dbReference type="EMBL" id="JAVRQU010000013">
    <property type="protein sequence ID" value="KAK5696199.1"/>
    <property type="molecule type" value="Genomic_DNA"/>
</dbReference>
<evidence type="ECO:0000313" key="2">
    <source>
        <dbReference type="EMBL" id="KAK5696199.1"/>
    </source>
</evidence>
<evidence type="ECO:0000313" key="3">
    <source>
        <dbReference type="Proteomes" id="UP001310594"/>
    </source>
</evidence>
<dbReference type="AlphaFoldDB" id="A0AAN8A1U0"/>
<comment type="caution">
    <text evidence="2">The sequence shown here is derived from an EMBL/GenBank/DDBJ whole genome shotgun (WGS) entry which is preliminary data.</text>
</comment>
<feature type="compositionally biased region" description="Polar residues" evidence="1">
    <location>
        <begin position="95"/>
        <end position="109"/>
    </location>
</feature>
<proteinExistence type="predicted"/>
<accession>A0AAN8A1U0</accession>
<feature type="region of interest" description="Disordered" evidence="1">
    <location>
        <begin position="14"/>
        <end position="179"/>
    </location>
</feature>
<sequence>MSWFSTLFEWFNGDTLGQPSERLSTGNGPPSTAHDGQHGLQPSMTESQPGSRTSDRQQPETRPLPPENLVTRHREVFEDSSRLRERQPSVHRPTDTSSVSNGRRPSQLSHRPIGREPDRMRVTASQTHNRAGIDRAEHGGAVSEEQSDGSDDDDVVDDNGFNEPLRQHHRPDRPSDTSVPRADIYEVHTQSRDPFRHFVVGRVIEKLLSPPPTSTALSTADYASTGVRRFVVIRAPTQDDPTFEAL</sequence>
<name>A0AAN8A1U0_9PEZI</name>
<feature type="compositionally biased region" description="Polar residues" evidence="1">
    <location>
        <begin position="40"/>
        <end position="52"/>
    </location>
</feature>
<organism evidence="2 3">
    <name type="scientific">Elasticomyces elasticus</name>
    <dbReference type="NCBI Taxonomy" id="574655"/>
    <lineage>
        <taxon>Eukaryota</taxon>
        <taxon>Fungi</taxon>
        <taxon>Dikarya</taxon>
        <taxon>Ascomycota</taxon>
        <taxon>Pezizomycotina</taxon>
        <taxon>Dothideomycetes</taxon>
        <taxon>Dothideomycetidae</taxon>
        <taxon>Mycosphaerellales</taxon>
        <taxon>Teratosphaeriaceae</taxon>
        <taxon>Elasticomyces</taxon>
    </lineage>
</organism>